<sequence length="139" mass="16254">MRLRIITEKSIAYFYAVIFTPTSRIRKVMIYSRCLFYTVLAPINKVVMINVIPLNTIVMICVIRHACNTRYTVISVPVSILIVPMNVAEMYDHADICVTKSLPSPVSKHRSAVSMRSRIFIRQRFYKSDQRFLLFWCEL</sequence>
<keyword evidence="1" id="KW-0472">Membrane</keyword>
<evidence type="ECO:0000256" key="1">
    <source>
        <dbReference type="SAM" id="Phobius"/>
    </source>
</evidence>
<feature type="transmembrane region" description="Helical" evidence="1">
    <location>
        <begin position="34"/>
        <end position="54"/>
    </location>
</feature>
<dbReference type="Proteomes" id="UP000199045">
    <property type="component" value="Unassembled WGS sequence"/>
</dbReference>
<proteinExistence type="predicted"/>
<keyword evidence="1" id="KW-1133">Transmembrane helix</keyword>
<organism evidence="2 3">
    <name type="scientific">Chitinophaga filiformis</name>
    <name type="common">Myxococcus filiformis</name>
    <name type="synonym">Flexibacter filiformis</name>
    <dbReference type="NCBI Taxonomy" id="104663"/>
    <lineage>
        <taxon>Bacteria</taxon>
        <taxon>Pseudomonadati</taxon>
        <taxon>Bacteroidota</taxon>
        <taxon>Chitinophagia</taxon>
        <taxon>Chitinophagales</taxon>
        <taxon>Chitinophagaceae</taxon>
        <taxon>Chitinophaga</taxon>
    </lineage>
</organism>
<accession>A0A1G8CXG9</accession>
<dbReference type="AlphaFoldDB" id="A0A1G8CXG9"/>
<protein>
    <submittedName>
        <fullName evidence="2">Uncharacterized protein</fullName>
    </submittedName>
</protein>
<dbReference type="EMBL" id="FNBN01000013">
    <property type="protein sequence ID" value="SDH50064.1"/>
    <property type="molecule type" value="Genomic_DNA"/>
</dbReference>
<name>A0A1G8CXG9_CHIFI</name>
<reference evidence="2 3" key="1">
    <citation type="submission" date="2016-10" db="EMBL/GenBank/DDBJ databases">
        <authorList>
            <person name="de Groot N.N."/>
        </authorList>
    </citation>
    <scope>NUCLEOTIDE SEQUENCE [LARGE SCALE GENOMIC DNA]</scope>
    <source>
        <strain evidence="2 3">DSM 527</strain>
    </source>
</reference>
<keyword evidence="1" id="KW-0812">Transmembrane</keyword>
<evidence type="ECO:0000313" key="3">
    <source>
        <dbReference type="Proteomes" id="UP000199045"/>
    </source>
</evidence>
<gene>
    <name evidence="2" type="ORF">SAMN04488121_11372</name>
</gene>
<evidence type="ECO:0000313" key="2">
    <source>
        <dbReference type="EMBL" id="SDH50064.1"/>
    </source>
</evidence>